<dbReference type="Pfam" id="PF00089">
    <property type="entry name" value="Trypsin"/>
    <property type="match status" value="1"/>
</dbReference>
<comment type="similarity">
    <text evidence="2">Belongs to the peptidase S1 family. CLIP subfamily.</text>
</comment>
<protein>
    <submittedName>
        <fullName evidence="4">Vitamin K-dependent protein C</fullName>
    </submittedName>
</protein>
<dbReference type="InterPro" id="IPR051487">
    <property type="entry name" value="Ser/Thr_Proteases_Immune/Dev"/>
</dbReference>
<proteinExistence type="inferred from homology"/>
<dbReference type="SMART" id="SM00020">
    <property type="entry name" value="Tryp_SPc"/>
    <property type="match status" value="1"/>
</dbReference>
<accession>E2BDT4</accession>
<evidence type="ECO:0000259" key="3">
    <source>
        <dbReference type="PROSITE" id="PS50240"/>
    </source>
</evidence>
<dbReference type="STRING" id="610380.E2BDT4"/>
<dbReference type="InterPro" id="IPR043504">
    <property type="entry name" value="Peptidase_S1_PA_chymotrypsin"/>
</dbReference>
<dbReference type="InterPro" id="IPR001254">
    <property type="entry name" value="Trypsin_dom"/>
</dbReference>
<name>E2BDT4_HARSA</name>
<dbReference type="OrthoDB" id="546450at2759"/>
<organism evidence="5">
    <name type="scientific">Harpegnathos saltator</name>
    <name type="common">Jerdon's jumping ant</name>
    <dbReference type="NCBI Taxonomy" id="610380"/>
    <lineage>
        <taxon>Eukaryota</taxon>
        <taxon>Metazoa</taxon>
        <taxon>Ecdysozoa</taxon>
        <taxon>Arthropoda</taxon>
        <taxon>Hexapoda</taxon>
        <taxon>Insecta</taxon>
        <taxon>Pterygota</taxon>
        <taxon>Neoptera</taxon>
        <taxon>Endopterygota</taxon>
        <taxon>Hymenoptera</taxon>
        <taxon>Apocrita</taxon>
        <taxon>Aculeata</taxon>
        <taxon>Formicoidea</taxon>
        <taxon>Formicidae</taxon>
        <taxon>Ponerinae</taxon>
        <taxon>Ponerini</taxon>
        <taxon>Harpegnathos</taxon>
    </lineage>
</organism>
<reference evidence="4 5" key="1">
    <citation type="journal article" date="2010" name="Science">
        <title>Genomic comparison of the ants Camponotus floridanus and Harpegnathos saltator.</title>
        <authorList>
            <person name="Bonasio R."/>
            <person name="Zhang G."/>
            <person name="Ye C."/>
            <person name="Mutti N.S."/>
            <person name="Fang X."/>
            <person name="Qin N."/>
            <person name="Donahue G."/>
            <person name="Yang P."/>
            <person name="Li Q."/>
            <person name="Li C."/>
            <person name="Zhang P."/>
            <person name="Huang Z."/>
            <person name="Berger S.L."/>
            <person name="Reinberg D."/>
            <person name="Wang J."/>
            <person name="Liebig J."/>
        </authorList>
    </citation>
    <scope>NUCLEOTIDE SEQUENCE [LARGE SCALE GENOMIC DNA]</scope>
    <source>
        <strain evidence="4 5">R22 G/1</strain>
    </source>
</reference>
<feature type="domain" description="Peptidase S1" evidence="3">
    <location>
        <begin position="37"/>
        <end position="272"/>
    </location>
</feature>
<evidence type="ECO:0000256" key="2">
    <source>
        <dbReference type="ARBA" id="ARBA00024195"/>
    </source>
</evidence>
<sequence length="279" mass="30801">MLSSKQQKKLKIKKLKHNYDLTNSIVCGRANRKAARLLGGETTEPHEFPWLANIYTSSKLLSSGVLINDRYVMTAASPLVGAPAPTVKVCLGEYDRCTLDISSVNSSVESIILHPEFDQDLHIYNLALIRLSRPTKFEKRISPICLPNPGSTYLGQVGTLVGWATSELNNTADARTCKPRKMGLPILGYNECVKSGINAMTFNDDYGCIGIVGTYSLVCENDVGSPLQYRSYAGIYDLIGIIPSINKCDNTPRPTLFTRIGPQLDWILQQTKDACYCTK</sequence>
<dbReference type="PANTHER" id="PTHR24256">
    <property type="entry name" value="TRYPTASE-RELATED"/>
    <property type="match status" value="1"/>
</dbReference>
<dbReference type="GO" id="GO:0004252">
    <property type="term" value="F:serine-type endopeptidase activity"/>
    <property type="evidence" value="ECO:0007669"/>
    <property type="project" value="InterPro"/>
</dbReference>
<dbReference type="AlphaFoldDB" id="E2BDT4"/>
<dbReference type="PROSITE" id="PS50240">
    <property type="entry name" value="TRYPSIN_DOM"/>
    <property type="match status" value="1"/>
</dbReference>
<dbReference type="InterPro" id="IPR009003">
    <property type="entry name" value="Peptidase_S1_PA"/>
</dbReference>
<keyword evidence="1" id="KW-1015">Disulfide bond</keyword>
<keyword evidence="5" id="KW-1185">Reference proteome</keyword>
<dbReference type="GO" id="GO:0006508">
    <property type="term" value="P:proteolysis"/>
    <property type="evidence" value="ECO:0007669"/>
    <property type="project" value="InterPro"/>
</dbReference>
<dbReference type="Proteomes" id="UP000008237">
    <property type="component" value="Unassembled WGS sequence"/>
</dbReference>
<evidence type="ECO:0000313" key="4">
    <source>
        <dbReference type="EMBL" id="EFN86140.1"/>
    </source>
</evidence>
<dbReference type="OMA" id="WLANIHV"/>
<gene>
    <name evidence="4" type="ORF">EAI_13612</name>
</gene>
<dbReference type="Gene3D" id="2.40.10.10">
    <property type="entry name" value="Trypsin-like serine proteases"/>
    <property type="match status" value="1"/>
</dbReference>
<dbReference type="CDD" id="cd00190">
    <property type="entry name" value="Tryp_SPc"/>
    <property type="match status" value="1"/>
</dbReference>
<dbReference type="InParanoid" id="E2BDT4"/>
<dbReference type="EMBL" id="GL447689">
    <property type="protein sequence ID" value="EFN86140.1"/>
    <property type="molecule type" value="Genomic_DNA"/>
</dbReference>
<dbReference type="SUPFAM" id="SSF50494">
    <property type="entry name" value="Trypsin-like serine proteases"/>
    <property type="match status" value="1"/>
</dbReference>
<evidence type="ECO:0000256" key="1">
    <source>
        <dbReference type="ARBA" id="ARBA00023157"/>
    </source>
</evidence>
<evidence type="ECO:0000313" key="5">
    <source>
        <dbReference type="Proteomes" id="UP000008237"/>
    </source>
</evidence>